<dbReference type="Proteomes" id="UP000196074">
    <property type="component" value="Unassembled WGS sequence"/>
</dbReference>
<organism evidence="1 2">
    <name type="scientific">Enterococcus cecorum</name>
    <dbReference type="NCBI Taxonomy" id="44008"/>
    <lineage>
        <taxon>Bacteria</taxon>
        <taxon>Bacillati</taxon>
        <taxon>Bacillota</taxon>
        <taxon>Bacilli</taxon>
        <taxon>Lactobacillales</taxon>
        <taxon>Enterococcaceae</taxon>
        <taxon>Enterococcus</taxon>
    </lineage>
</organism>
<gene>
    <name evidence="1" type="ORF">B5E88_03885</name>
</gene>
<dbReference type="Gene3D" id="3.40.50.300">
    <property type="entry name" value="P-loop containing nucleotide triphosphate hydrolases"/>
    <property type="match status" value="1"/>
</dbReference>
<dbReference type="AlphaFoldDB" id="A0A1Y4R0I1"/>
<dbReference type="GO" id="GO:0003887">
    <property type="term" value="F:DNA-directed DNA polymerase activity"/>
    <property type="evidence" value="ECO:0007669"/>
    <property type="project" value="InterPro"/>
</dbReference>
<sequence>MGELLNPNVHSLMKQSIEHGRLAHAYLFEGEKGTGKHQESLWLAKRLYCTNVKENEPCNACLNCLRIENNEHPNVHQVTPDGQTIKVDQIRQLQTEFAKRGFEAGQQIFILSDAETMNVQAANSLLKFLEEPSGQVLLLLETSAIGKILPTIQSRCQIIHFHLSTKHLIEQLQQTGLPLNTAKILAYLTNSYDKAVEISRDEWFNDARDVLKQFVQYLTNRDFAAFVYVQRKIIPITKEKQQQQLFFDLLMYAFRTLRDENQGSLQTVYNQALADLLQAKMKLNSNVAFQKVIEQFVLHFLQQ</sequence>
<dbReference type="InterPro" id="IPR027417">
    <property type="entry name" value="P-loop_NTPase"/>
</dbReference>
<reference evidence="2" key="1">
    <citation type="submission" date="2017-04" db="EMBL/GenBank/DDBJ databases">
        <title>Function of individual gut microbiota members based on whole genome sequencing of pure cultures obtained from chicken caecum.</title>
        <authorList>
            <person name="Medvecky M."/>
            <person name="Cejkova D."/>
            <person name="Polansky O."/>
            <person name="Karasova D."/>
            <person name="Kubasova T."/>
            <person name="Cizek A."/>
            <person name="Rychlik I."/>
        </authorList>
    </citation>
    <scope>NUCLEOTIDE SEQUENCE [LARGE SCALE GENOMIC DNA]</scope>
    <source>
        <strain evidence="2">An144</strain>
    </source>
</reference>
<dbReference type="Pfam" id="PF13177">
    <property type="entry name" value="DNA_pol3_delta2"/>
    <property type="match status" value="1"/>
</dbReference>
<dbReference type="GO" id="GO:0006261">
    <property type="term" value="P:DNA-templated DNA replication"/>
    <property type="evidence" value="ECO:0007669"/>
    <property type="project" value="TreeGrafter"/>
</dbReference>
<comment type="caution">
    <text evidence="1">The sequence shown here is derived from an EMBL/GenBank/DDBJ whole genome shotgun (WGS) entry which is preliminary data.</text>
</comment>
<dbReference type="InterPro" id="IPR050238">
    <property type="entry name" value="DNA_Rep/Repair_Clamp_Loader"/>
</dbReference>
<dbReference type="EMBL" id="NFLC01000005">
    <property type="protein sequence ID" value="OUQ11084.1"/>
    <property type="molecule type" value="Genomic_DNA"/>
</dbReference>
<dbReference type="PANTHER" id="PTHR11669">
    <property type="entry name" value="REPLICATION FACTOR C / DNA POLYMERASE III GAMMA-TAU SUBUNIT"/>
    <property type="match status" value="1"/>
</dbReference>
<dbReference type="RefSeq" id="WP_087214116.1">
    <property type="nucleotide sequence ID" value="NZ_JAXOGD010000001.1"/>
</dbReference>
<accession>A0A1Y4R0I1</accession>
<name>A0A1Y4R0I1_9ENTE</name>
<dbReference type="PANTHER" id="PTHR11669:SF8">
    <property type="entry name" value="DNA POLYMERASE III SUBUNIT DELTA"/>
    <property type="match status" value="1"/>
</dbReference>
<dbReference type="SUPFAM" id="SSF52540">
    <property type="entry name" value="P-loop containing nucleoside triphosphate hydrolases"/>
    <property type="match status" value="1"/>
</dbReference>
<proteinExistence type="predicted"/>
<dbReference type="FunFam" id="3.40.50.300:FF:001255">
    <property type="entry name" value="DNA polymerase III subunit delta"/>
    <property type="match status" value="1"/>
</dbReference>
<dbReference type="InterPro" id="IPR004622">
    <property type="entry name" value="DNA_pol_HolB"/>
</dbReference>
<protein>
    <submittedName>
        <fullName evidence="1">DNA polymerase III subunit delta</fullName>
    </submittedName>
</protein>
<dbReference type="NCBIfam" id="TIGR00678">
    <property type="entry name" value="holB"/>
    <property type="match status" value="1"/>
</dbReference>
<evidence type="ECO:0000313" key="2">
    <source>
        <dbReference type="Proteomes" id="UP000196074"/>
    </source>
</evidence>
<evidence type="ECO:0000313" key="1">
    <source>
        <dbReference type="EMBL" id="OUQ11084.1"/>
    </source>
</evidence>
<dbReference type="GO" id="GO:0008408">
    <property type="term" value="F:3'-5' exonuclease activity"/>
    <property type="evidence" value="ECO:0007669"/>
    <property type="project" value="InterPro"/>
</dbReference>